<dbReference type="AlphaFoldDB" id="A0A366LC02"/>
<keyword evidence="1" id="KW-0472">Membrane</keyword>
<dbReference type="Proteomes" id="UP000252081">
    <property type="component" value="Unassembled WGS sequence"/>
</dbReference>
<sequence length="351" mass="41582">MKKMLLWIIPLVVIVILIIIFKPFKEFFIERNKEPLPKEYAAIQPIDEQYASPDFKVSLLYTVQVSGAASPNPIRIFPSVNHQLIVYCDAQKDEDTKADYQYYKFNEKGIVADSLYIKYDGYWAEFIDDFIMYTKEEGEYYTTWPSNGDITKKIIHAVNADFHLSEKEMNELISEAISDSRYYFYKFYVVQGTYIRKFFWYKDEKWRVLYQKVSAYDDVPDELSAGRYRKIVFSSGESDPYLPDNVELLYYYPEEKMNYAHIIGGGQGGFKVYNWRGKGFFRTHVAGKKLDFRVDKLATEKERFDNYKLRLYTVSERNSSADNFRPAFYHSAYGYSFYSPVRDKIYLITKK</sequence>
<evidence type="ECO:0000256" key="1">
    <source>
        <dbReference type="SAM" id="Phobius"/>
    </source>
</evidence>
<keyword evidence="3" id="KW-1185">Reference proteome</keyword>
<organism evidence="2 3">
    <name type="scientific">Pedobacter miscanthi</name>
    <dbReference type="NCBI Taxonomy" id="2259170"/>
    <lineage>
        <taxon>Bacteria</taxon>
        <taxon>Pseudomonadati</taxon>
        <taxon>Bacteroidota</taxon>
        <taxon>Sphingobacteriia</taxon>
        <taxon>Sphingobacteriales</taxon>
        <taxon>Sphingobacteriaceae</taxon>
        <taxon>Pedobacter</taxon>
    </lineage>
</organism>
<keyword evidence="1" id="KW-0812">Transmembrane</keyword>
<keyword evidence="1" id="KW-1133">Transmembrane helix</keyword>
<protein>
    <submittedName>
        <fullName evidence="2">Uncharacterized protein</fullName>
    </submittedName>
</protein>
<proteinExistence type="predicted"/>
<evidence type="ECO:0000313" key="2">
    <source>
        <dbReference type="EMBL" id="RBQ11417.1"/>
    </source>
</evidence>
<dbReference type="EMBL" id="QNQU01000002">
    <property type="protein sequence ID" value="RBQ11417.1"/>
    <property type="molecule type" value="Genomic_DNA"/>
</dbReference>
<evidence type="ECO:0000313" key="3">
    <source>
        <dbReference type="Proteomes" id="UP000252081"/>
    </source>
</evidence>
<comment type="caution">
    <text evidence="2">The sequence shown here is derived from an EMBL/GenBank/DDBJ whole genome shotgun (WGS) entry which is preliminary data.</text>
</comment>
<reference evidence="2 3" key="1">
    <citation type="submission" date="2018-07" db="EMBL/GenBank/DDBJ databases">
        <title>A draft genome of a endophytic bacteria, a new species of Pedobacter.</title>
        <authorList>
            <person name="Zhang Z.D."/>
            <person name="Chen Z.J."/>
        </authorList>
    </citation>
    <scope>NUCLEOTIDE SEQUENCE [LARGE SCALE GENOMIC DNA]</scope>
    <source>
        <strain evidence="2 3">RS10</strain>
    </source>
</reference>
<feature type="transmembrane region" description="Helical" evidence="1">
    <location>
        <begin position="6"/>
        <end position="24"/>
    </location>
</feature>
<dbReference type="RefSeq" id="WP_113947331.1">
    <property type="nucleotide sequence ID" value="NZ_QNQU01000002.1"/>
</dbReference>
<name>A0A366LC02_9SPHI</name>
<accession>A0A366LC02</accession>
<gene>
    <name evidence="2" type="ORF">DRW42_02840</name>
</gene>
<dbReference type="OrthoDB" id="7024294at2"/>